<reference evidence="3 5" key="1">
    <citation type="submission" date="2022-04" db="EMBL/GenBank/DDBJ databases">
        <title>Chromosome-level reference genomes for two strains of Caenorhabditis briggsae: an improved platform for comparative genomics.</title>
        <authorList>
            <person name="Stevens L."/>
            <person name="Andersen E."/>
        </authorList>
    </citation>
    <scope>NUCLEOTIDE SEQUENCE [LARGE SCALE GENOMIC DNA]</scope>
    <source>
        <strain evidence="3">VX34</strain>
        <tissue evidence="3">Whole-organism</tissue>
    </source>
</reference>
<feature type="signal peptide" evidence="1">
    <location>
        <begin position="1"/>
        <end position="19"/>
    </location>
</feature>
<dbReference type="EMBL" id="CP090894">
    <property type="protein sequence ID" value="ULT95853.1"/>
    <property type="molecule type" value="Genomic_DNA"/>
</dbReference>
<evidence type="ECO:0000256" key="1">
    <source>
        <dbReference type="SAM" id="SignalP"/>
    </source>
</evidence>
<organism evidence="3 5">
    <name type="scientific">Caenorhabditis briggsae</name>
    <dbReference type="NCBI Taxonomy" id="6238"/>
    <lineage>
        <taxon>Eukaryota</taxon>
        <taxon>Metazoa</taxon>
        <taxon>Ecdysozoa</taxon>
        <taxon>Nematoda</taxon>
        <taxon>Chromadorea</taxon>
        <taxon>Rhabditida</taxon>
        <taxon>Rhabditina</taxon>
        <taxon>Rhabditomorpha</taxon>
        <taxon>Rhabditoidea</taxon>
        <taxon>Rhabditidae</taxon>
        <taxon>Peloderinae</taxon>
        <taxon>Caenorhabditis</taxon>
    </lineage>
</organism>
<accession>A0AAE9JEM6</accession>
<keyword evidence="1" id="KW-0732">Signal</keyword>
<evidence type="ECO:0000313" key="5">
    <source>
        <dbReference type="Proteomes" id="UP000829354"/>
    </source>
</evidence>
<feature type="chain" id="PRO_5044707479" description="Secreted protein" evidence="1">
    <location>
        <begin position="20"/>
        <end position="70"/>
    </location>
</feature>
<proteinExistence type="predicted"/>
<reference evidence="2 4" key="2">
    <citation type="submission" date="2022-05" db="EMBL/GenBank/DDBJ databases">
        <title>Chromosome-level reference genomes for two strains of Caenorhabditis briggsae: an improved platform for comparative genomics.</title>
        <authorList>
            <person name="Stevens L."/>
            <person name="Andersen E.C."/>
        </authorList>
    </citation>
    <scope>NUCLEOTIDE SEQUENCE [LARGE SCALE GENOMIC DNA]</scope>
    <source>
        <strain evidence="2">QX1410_ONT</strain>
        <tissue evidence="2">Whole-organism</tissue>
    </source>
</reference>
<dbReference type="Proteomes" id="UP000829354">
    <property type="component" value="Chromosome IV"/>
</dbReference>
<dbReference type="OMA" id="MNFWHLL"/>
<dbReference type="SMR" id="A0AAE9JEM6"/>
<evidence type="ECO:0000313" key="4">
    <source>
        <dbReference type="Proteomes" id="UP000827892"/>
    </source>
</evidence>
<protein>
    <recommendedName>
        <fullName evidence="6">Secreted protein</fullName>
    </recommendedName>
</protein>
<dbReference type="EMBL" id="CP092623">
    <property type="protein sequence ID" value="UMM29056.1"/>
    <property type="molecule type" value="Genomic_DNA"/>
</dbReference>
<dbReference type="Proteomes" id="UP000827892">
    <property type="component" value="Chromosome IV"/>
</dbReference>
<keyword evidence="5" id="KW-1185">Reference proteome</keyword>
<evidence type="ECO:0008006" key="6">
    <source>
        <dbReference type="Google" id="ProtNLM"/>
    </source>
</evidence>
<name>A0AAE9JEM6_CAEBR</name>
<gene>
    <name evidence="2" type="ORF">L3Y34_004486</name>
    <name evidence="3" type="ORF">L5515_011605</name>
</gene>
<evidence type="ECO:0000313" key="3">
    <source>
        <dbReference type="EMBL" id="UMM29056.1"/>
    </source>
</evidence>
<dbReference type="AlphaFoldDB" id="A0AAE9JEM6"/>
<dbReference type="KEGG" id="cbr:CBG_03365"/>
<sequence>MNFWHLLLLAVLFFVTVFGADLEGSGSGDVVEDASEQAILKAQNLLNSVPSEESGAEVEASGEDVQTFFF</sequence>
<evidence type="ECO:0000313" key="2">
    <source>
        <dbReference type="EMBL" id="ULT95853.1"/>
    </source>
</evidence>